<reference evidence="3" key="1">
    <citation type="journal article" date="2007" name="Plant Cell">
        <title>Dothideomycete-plant interactions illuminated by genome sequencing and EST analysis of the wheat pathogen Stagonospora nodorum.</title>
        <authorList>
            <person name="Hane J.K."/>
            <person name="Lowe R.G."/>
            <person name="Solomon P.S."/>
            <person name="Tan K.C."/>
            <person name="Schoch C.L."/>
            <person name="Spatafora J.W."/>
            <person name="Crous P.W."/>
            <person name="Kodira C."/>
            <person name="Birren B.W."/>
            <person name="Galagan J.E."/>
            <person name="Torriani S.F."/>
            <person name="McDonald B.A."/>
            <person name="Oliver R.P."/>
        </authorList>
    </citation>
    <scope>NUCLEOTIDE SEQUENCE [LARGE SCALE GENOMIC DNA]</scope>
    <source>
        <strain evidence="3">SN15 / ATCC MYA-4574 / FGSC 10173</strain>
    </source>
</reference>
<protein>
    <submittedName>
        <fullName evidence="2">Uncharacterized protein</fullName>
    </submittedName>
</protein>
<dbReference type="RefSeq" id="XP_001802476.1">
    <property type="nucleotide sequence ID" value="XM_001802424.1"/>
</dbReference>
<sequence length="70" mass="7281">MGEALAASSPRFMQALEEGVNGRASADNFSVRERMFTSPSHQRTSAPAHQRTMVPGPGAGAAGLQTAPRA</sequence>
<proteinExistence type="predicted"/>
<dbReference type="KEGG" id="pno:SNOG_12249"/>
<name>Q0U7L5_PHANO</name>
<feature type="region of interest" description="Disordered" evidence="1">
    <location>
        <begin position="36"/>
        <end position="70"/>
    </location>
</feature>
<dbReference type="Proteomes" id="UP000001055">
    <property type="component" value="Unassembled WGS sequence"/>
</dbReference>
<dbReference type="InParanoid" id="Q0U7L5"/>
<dbReference type="GeneID" id="5979386"/>
<dbReference type="EMBL" id="CH445345">
    <property type="protein sequence ID" value="EAT80661.1"/>
    <property type="molecule type" value="Genomic_DNA"/>
</dbReference>
<gene>
    <name evidence="2" type="ORF">SNOG_12249</name>
</gene>
<dbReference type="AlphaFoldDB" id="Q0U7L5"/>
<evidence type="ECO:0000256" key="1">
    <source>
        <dbReference type="SAM" id="MobiDB-lite"/>
    </source>
</evidence>
<accession>Q0U7L5</accession>
<feature type="compositionally biased region" description="Polar residues" evidence="1">
    <location>
        <begin position="37"/>
        <end position="47"/>
    </location>
</feature>
<organism evidence="2 3">
    <name type="scientific">Phaeosphaeria nodorum (strain SN15 / ATCC MYA-4574 / FGSC 10173)</name>
    <name type="common">Glume blotch fungus</name>
    <name type="synonym">Parastagonospora nodorum</name>
    <dbReference type="NCBI Taxonomy" id="321614"/>
    <lineage>
        <taxon>Eukaryota</taxon>
        <taxon>Fungi</taxon>
        <taxon>Dikarya</taxon>
        <taxon>Ascomycota</taxon>
        <taxon>Pezizomycotina</taxon>
        <taxon>Dothideomycetes</taxon>
        <taxon>Pleosporomycetidae</taxon>
        <taxon>Pleosporales</taxon>
        <taxon>Pleosporineae</taxon>
        <taxon>Phaeosphaeriaceae</taxon>
        <taxon>Parastagonospora</taxon>
    </lineage>
</organism>
<evidence type="ECO:0000313" key="2">
    <source>
        <dbReference type="EMBL" id="EAT80661.1"/>
    </source>
</evidence>
<evidence type="ECO:0000313" key="3">
    <source>
        <dbReference type="Proteomes" id="UP000001055"/>
    </source>
</evidence>